<protein>
    <submittedName>
        <fullName evidence="1">Uncharacterized protein</fullName>
    </submittedName>
</protein>
<organism evidence="1 2">
    <name type="scientific">Neosynechococcus sphagnicola sy1</name>
    <dbReference type="NCBI Taxonomy" id="1497020"/>
    <lineage>
        <taxon>Bacteria</taxon>
        <taxon>Bacillati</taxon>
        <taxon>Cyanobacteriota</taxon>
        <taxon>Cyanophyceae</taxon>
        <taxon>Neosynechococcales</taxon>
        <taxon>Neosynechococcaceae</taxon>
        <taxon>Neosynechococcus</taxon>
    </lineage>
</organism>
<dbReference type="Proteomes" id="UP000030170">
    <property type="component" value="Unassembled WGS sequence"/>
</dbReference>
<sequence>MPKIIRMAADYDCEPLWDSEEADYVPAEELVLSQQTMERLDEWQAAYDAILNLQDPYEIAFPSPEAEAAWDQEGLALANQLQKELGEEYEIHYNNQPVKTLAQV</sequence>
<comment type="caution">
    <text evidence="1">The sequence shown here is derived from an EMBL/GenBank/DDBJ whole genome shotgun (WGS) entry which is preliminary data.</text>
</comment>
<reference evidence="1 2" key="1">
    <citation type="journal article" date="2014" name="Mol. Ecol.">
        <title>Evolution of Synechococcus.</title>
        <authorList>
            <person name="Dvorak P."/>
            <person name="Casamatta D."/>
            <person name="Hasler P."/>
            <person name="Poulickova A."/>
            <person name="Ondrej V."/>
            <person name="Sanges R."/>
        </authorList>
    </citation>
    <scope>NUCLEOTIDE SEQUENCE [LARGE SCALE GENOMIC DNA]</scope>
    <source>
        <strain evidence="1 2">CAUP A 1101</strain>
    </source>
</reference>
<proteinExistence type="predicted"/>
<dbReference type="STRING" id="1497020.DO97_09015"/>
<name>A0A098TNH0_9CYAN</name>
<accession>A0A098TNH0</accession>
<evidence type="ECO:0000313" key="2">
    <source>
        <dbReference type="Proteomes" id="UP000030170"/>
    </source>
</evidence>
<dbReference type="RefSeq" id="WP_036533904.1">
    <property type="nucleotide sequence ID" value="NZ_JJML01000027.1"/>
</dbReference>
<evidence type="ECO:0000313" key="1">
    <source>
        <dbReference type="EMBL" id="KGF72388.1"/>
    </source>
</evidence>
<keyword evidence="2" id="KW-1185">Reference proteome</keyword>
<dbReference type="OrthoDB" id="1150977at2"/>
<dbReference type="EMBL" id="JJML01000027">
    <property type="protein sequence ID" value="KGF72388.1"/>
    <property type="molecule type" value="Genomic_DNA"/>
</dbReference>
<gene>
    <name evidence="1" type="ORF">DO97_09015</name>
</gene>
<dbReference type="AlphaFoldDB" id="A0A098TNH0"/>